<dbReference type="InterPro" id="IPR052043">
    <property type="entry name" value="PolySaccharide_Degr_Enz"/>
</dbReference>
<dbReference type="InterPro" id="IPR010905">
    <property type="entry name" value="Glyco_hydro_88"/>
</dbReference>
<dbReference type="InterPro" id="IPR012341">
    <property type="entry name" value="6hp_glycosidase-like_sf"/>
</dbReference>
<reference evidence="4" key="1">
    <citation type="journal article" date="2019" name="Int. J. Syst. Evol. Microbiol.">
        <title>The Global Catalogue of Microorganisms (GCM) 10K type strain sequencing project: providing services to taxonomists for standard genome sequencing and annotation.</title>
        <authorList>
            <consortium name="The Broad Institute Genomics Platform"/>
            <consortium name="The Broad Institute Genome Sequencing Center for Infectious Disease"/>
            <person name="Wu L."/>
            <person name="Ma J."/>
        </authorList>
    </citation>
    <scope>NUCLEOTIDE SEQUENCE [LARGE SCALE GENOMIC DNA]</scope>
    <source>
        <strain evidence="4">CGMCC 1.12811</strain>
    </source>
</reference>
<dbReference type="Proteomes" id="UP000658793">
    <property type="component" value="Unassembled WGS sequence"/>
</dbReference>
<dbReference type="GO" id="GO:0016787">
    <property type="term" value="F:hydrolase activity"/>
    <property type="evidence" value="ECO:0007669"/>
    <property type="project" value="UniProtKB-KW"/>
</dbReference>
<proteinExistence type="predicted"/>
<dbReference type="SUPFAM" id="SSF48208">
    <property type="entry name" value="Six-hairpin glycosidases"/>
    <property type="match status" value="1"/>
</dbReference>
<comment type="caution">
    <text evidence="3">The sequence shown here is derived from an EMBL/GenBank/DDBJ whole genome shotgun (WGS) entry which is preliminary data.</text>
</comment>
<feature type="transmembrane region" description="Helical" evidence="2">
    <location>
        <begin position="12"/>
        <end position="30"/>
    </location>
</feature>
<sequence>MFTIKYSMMKKLSLFVYSGFGIFTICILFLCCKPIEKTKAAAVNKQEQLISDKLKWSERMALSIMKRHPKAWQIDNHEKPKWDYKIGMILTAYEKLYAKTKDPKYFTYIRDYADTLIDSTGSFANFNPKDHNIDFINAGKILFGLYNKTQNQKYLKALQTLRNQFVDYPRTVSGGFWHKAIYPNQMWLDGLYMGQPFYARYTVEFEKGEKLDDVVHQFELLRHHAYDKTTGLFFHAWDESKKMPWANKETGTAPHIWLRALGWYGMALVDVLDYFPKDHPKQKQLVSYLNELADGVSKYQDASGLWYQVPNLPKRAGNYLEASGSSMLVYAIAKGVKKGYLPSSMNKVANKGFNGLTSKLIKVDSNGEIHITQVCASAGLGGNPYRDGSFEYYMSEKIKVDNSHGLGAFLLAAIELDK</sequence>
<gene>
    <name evidence="3" type="ORF">GCM10008015_25120</name>
</gene>
<dbReference type="Gene3D" id="1.50.10.10">
    <property type="match status" value="1"/>
</dbReference>
<keyword evidence="2" id="KW-0812">Transmembrane</keyword>
<keyword evidence="1 3" id="KW-0378">Hydrolase</keyword>
<dbReference type="Pfam" id="PF07470">
    <property type="entry name" value="Glyco_hydro_88"/>
    <property type="match status" value="1"/>
</dbReference>
<dbReference type="InterPro" id="IPR008928">
    <property type="entry name" value="6-hairpin_glycosidase_sf"/>
</dbReference>
<protein>
    <submittedName>
        <fullName evidence="3">Family 88 glycosyl hydrolase</fullName>
    </submittedName>
</protein>
<organism evidence="3 4">
    <name type="scientific">Flavobacterium palustre</name>
    <dbReference type="NCBI Taxonomy" id="1476463"/>
    <lineage>
        <taxon>Bacteria</taxon>
        <taxon>Pseudomonadati</taxon>
        <taxon>Bacteroidota</taxon>
        <taxon>Flavobacteriia</taxon>
        <taxon>Flavobacteriales</taxon>
        <taxon>Flavobacteriaceae</taxon>
        <taxon>Flavobacterium</taxon>
    </lineage>
</organism>
<accession>A0ABQ1HMP1</accession>
<evidence type="ECO:0000313" key="4">
    <source>
        <dbReference type="Proteomes" id="UP000658793"/>
    </source>
</evidence>
<evidence type="ECO:0000256" key="2">
    <source>
        <dbReference type="SAM" id="Phobius"/>
    </source>
</evidence>
<keyword evidence="2" id="KW-1133">Transmembrane helix</keyword>
<dbReference type="PANTHER" id="PTHR33886">
    <property type="entry name" value="UNSATURATED RHAMNOGALACTURONAN HYDROLASE (EUROFUNG)"/>
    <property type="match status" value="1"/>
</dbReference>
<evidence type="ECO:0000313" key="3">
    <source>
        <dbReference type="EMBL" id="GGA83318.1"/>
    </source>
</evidence>
<name>A0ABQ1HMP1_9FLAO</name>
<dbReference type="PANTHER" id="PTHR33886:SF8">
    <property type="entry name" value="UNSATURATED RHAMNOGALACTURONAN HYDROLASE (EUROFUNG)"/>
    <property type="match status" value="1"/>
</dbReference>
<evidence type="ECO:0000256" key="1">
    <source>
        <dbReference type="ARBA" id="ARBA00022801"/>
    </source>
</evidence>
<keyword evidence="2" id="KW-0472">Membrane</keyword>
<keyword evidence="4" id="KW-1185">Reference proteome</keyword>
<dbReference type="EMBL" id="BMGA01000007">
    <property type="protein sequence ID" value="GGA83318.1"/>
    <property type="molecule type" value="Genomic_DNA"/>
</dbReference>